<feature type="domain" description="Pyrroline-5-carboxylate reductase catalytic N-terminal" evidence="3">
    <location>
        <begin position="3"/>
        <end position="91"/>
    </location>
</feature>
<dbReference type="InterPro" id="IPR051267">
    <property type="entry name" value="STEAP_metalloreductase"/>
</dbReference>
<evidence type="ECO:0000313" key="5">
    <source>
        <dbReference type="Proteomes" id="UP001501237"/>
    </source>
</evidence>
<keyword evidence="5" id="KW-1185">Reference proteome</keyword>
<dbReference type="PANTHER" id="PTHR14239:SF10">
    <property type="entry name" value="REDUCTASE"/>
    <property type="match status" value="1"/>
</dbReference>
<reference evidence="5" key="1">
    <citation type="journal article" date="2019" name="Int. J. Syst. Evol. Microbiol.">
        <title>The Global Catalogue of Microorganisms (GCM) 10K type strain sequencing project: providing services to taxonomists for standard genome sequencing and annotation.</title>
        <authorList>
            <consortium name="The Broad Institute Genomics Platform"/>
            <consortium name="The Broad Institute Genome Sequencing Center for Infectious Disease"/>
            <person name="Wu L."/>
            <person name="Ma J."/>
        </authorList>
    </citation>
    <scope>NUCLEOTIDE SEQUENCE [LARGE SCALE GENOMIC DNA]</scope>
    <source>
        <strain evidence="5">JCM 9377</strain>
    </source>
</reference>
<gene>
    <name evidence="4" type="ORF">GCM10010468_35940</name>
</gene>
<accession>A0ABP6QDK9</accession>
<sequence>MVIGFIGSGHIGGTVAKLAVDAGHEVVVSNSRGPETLADLVAELGPRARAATAREAAEVGEIVVVTVPFGRYLEVPAEPLAGKTVIDTNNYYFERDGHYADIDEGRTSESELLAAHLTASHVVKAFNQIHFAELAKDGTPPGTPGRRALPIAGDGAEAKRTVTALLDSFGYDVVDAGPLTEGRRFTRDKPAYGPRFTTPELEEALAKG</sequence>
<dbReference type="Proteomes" id="UP001501237">
    <property type="component" value="Unassembled WGS sequence"/>
</dbReference>
<protein>
    <submittedName>
        <fullName evidence="4">NAD(P)-binding domain-containing protein</fullName>
    </submittedName>
</protein>
<dbReference type="PANTHER" id="PTHR14239">
    <property type="entry name" value="DUDULIN-RELATED"/>
    <property type="match status" value="1"/>
</dbReference>
<keyword evidence="1" id="KW-0560">Oxidoreductase</keyword>
<comment type="caution">
    <text evidence="4">The sequence shown here is derived from an EMBL/GenBank/DDBJ whole genome shotgun (WGS) entry which is preliminary data.</text>
</comment>
<evidence type="ECO:0000313" key="4">
    <source>
        <dbReference type="EMBL" id="GAA3214895.1"/>
    </source>
</evidence>
<dbReference type="SUPFAM" id="SSF51735">
    <property type="entry name" value="NAD(P)-binding Rossmann-fold domains"/>
    <property type="match status" value="1"/>
</dbReference>
<evidence type="ECO:0000256" key="1">
    <source>
        <dbReference type="ARBA" id="ARBA00023002"/>
    </source>
</evidence>
<organism evidence="4 5">
    <name type="scientific">Actinocorallia longicatena</name>
    <dbReference type="NCBI Taxonomy" id="111803"/>
    <lineage>
        <taxon>Bacteria</taxon>
        <taxon>Bacillati</taxon>
        <taxon>Actinomycetota</taxon>
        <taxon>Actinomycetes</taxon>
        <taxon>Streptosporangiales</taxon>
        <taxon>Thermomonosporaceae</taxon>
        <taxon>Actinocorallia</taxon>
    </lineage>
</organism>
<name>A0ABP6QDK9_9ACTN</name>
<dbReference type="InterPro" id="IPR036291">
    <property type="entry name" value="NAD(P)-bd_dom_sf"/>
</dbReference>
<evidence type="ECO:0000259" key="3">
    <source>
        <dbReference type="Pfam" id="PF03807"/>
    </source>
</evidence>
<dbReference type="Gene3D" id="3.40.50.720">
    <property type="entry name" value="NAD(P)-binding Rossmann-like Domain"/>
    <property type="match status" value="1"/>
</dbReference>
<dbReference type="InterPro" id="IPR028939">
    <property type="entry name" value="P5C_Rdtase_cat_N"/>
</dbReference>
<dbReference type="EMBL" id="BAAAUV010000008">
    <property type="protein sequence ID" value="GAA3214895.1"/>
    <property type="molecule type" value="Genomic_DNA"/>
</dbReference>
<dbReference type="Pfam" id="PF03807">
    <property type="entry name" value="F420_oxidored"/>
    <property type="match status" value="1"/>
</dbReference>
<proteinExistence type="predicted"/>
<evidence type="ECO:0000256" key="2">
    <source>
        <dbReference type="SAM" id="MobiDB-lite"/>
    </source>
</evidence>
<feature type="region of interest" description="Disordered" evidence="2">
    <location>
        <begin position="187"/>
        <end position="208"/>
    </location>
</feature>
<dbReference type="RefSeq" id="WP_344829396.1">
    <property type="nucleotide sequence ID" value="NZ_BAAAUV010000008.1"/>
</dbReference>